<gene>
    <name evidence="1" type="ORF">JJL50_10675</name>
</gene>
<dbReference type="OrthoDB" id="163862at2"/>
<organism evidence="1 2">
    <name type="scientific">Stenotrophomonas maltophilia</name>
    <name type="common">Pseudomonas maltophilia</name>
    <name type="synonym">Xanthomonas maltophilia</name>
    <dbReference type="NCBI Taxonomy" id="40324"/>
    <lineage>
        <taxon>Bacteria</taxon>
        <taxon>Pseudomonadati</taxon>
        <taxon>Pseudomonadota</taxon>
        <taxon>Gammaproteobacteria</taxon>
        <taxon>Lysobacterales</taxon>
        <taxon>Lysobacteraceae</taxon>
        <taxon>Stenotrophomonas</taxon>
        <taxon>Stenotrophomonas maltophilia group</taxon>
    </lineage>
</organism>
<protein>
    <recommendedName>
        <fullName evidence="3">Prokaryotic metallothionein</fullName>
    </recommendedName>
</protein>
<evidence type="ECO:0008006" key="3">
    <source>
        <dbReference type="Google" id="ProtNLM"/>
    </source>
</evidence>
<sequence>MATCDVCGNNYDKSFTLQQGGRSGTFDSFECAIHAFAPRCAHCDCAVIGHGVEGKGQIFCCAHCAGHAGVQGVADRA</sequence>
<name>A0A1S2BKK6_STEMA</name>
<accession>A0A1S2BKK6</accession>
<dbReference type="AlphaFoldDB" id="A0A1S2BKK6"/>
<reference evidence="1 2" key="1">
    <citation type="submission" date="2021-01" db="EMBL/GenBank/DDBJ databases">
        <title>Genome Characterization of a novel Stenotrophomonas isolate with high keratinase activity.</title>
        <authorList>
            <person name="Cao Z.-J."/>
        </authorList>
    </citation>
    <scope>NUCLEOTIDE SEQUENCE [LARGE SCALE GENOMIC DNA]</scope>
    <source>
        <strain evidence="1 2">DHHJ</strain>
    </source>
</reference>
<proteinExistence type="predicted"/>
<evidence type="ECO:0000313" key="1">
    <source>
        <dbReference type="EMBL" id="QQQ44450.1"/>
    </source>
</evidence>
<dbReference type="EMBL" id="CP067993">
    <property type="protein sequence ID" value="QQQ44450.1"/>
    <property type="molecule type" value="Genomic_DNA"/>
</dbReference>
<evidence type="ECO:0000313" key="2">
    <source>
        <dbReference type="Proteomes" id="UP000596095"/>
    </source>
</evidence>
<dbReference type="Proteomes" id="UP000596095">
    <property type="component" value="Chromosome"/>
</dbReference>
<dbReference type="RefSeq" id="WP_049422290.1">
    <property type="nucleotide sequence ID" value="NZ_CP015612.1"/>
</dbReference>